<dbReference type="STRING" id="472759.Nhal_3191"/>
<sequence length="121" mass="14022">MKAPSLIGGFLIGALTFSSWAQKEVDEKTGLVIDEGFKIVKANCAGCHSARLITQNRATREGWKKTIRWMQRTQNLWQFDPQTEEAILDYLAKHYAPEARGRRPNLKIEKWYFLEKEEPPQ</sequence>
<gene>
    <name evidence="2" type="ordered locus">Nhal_3191</name>
</gene>
<feature type="domain" description="Quinohemoprotein amine dehydrogenase alpha subunit haem binding" evidence="1">
    <location>
        <begin position="37"/>
        <end position="94"/>
    </location>
</feature>
<dbReference type="Proteomes" id="UP000001844">
    <property type="component" value="Chromosome"/>
</dbReference>
<dbReference type="GO" id="GO:0009055">
    <property type="term" value="F:electron transfer activity"/>
    <property type="evidence" value="ECO:0007669"/>
    <property type="project" value="InterPro"/>
</dbReference>
<organism evidence="2 3">
    <name type="scientific">Nitrosococcus halophilus (strain Nc4)</name>
    <dbReference type="NCBI Taxonomy" id="472759"/>
    <lineage>
        <taxon>Bacteria</taxon>
        <taxon>Pseudomonadati</taxon>
        <taxon>Pseudomonadota</taxon>
        <taxon>Gammaproteobacteria</taxon>
        <taxon>Chromatiales</taxon>
        <taxon>Chromatiaceae</taxon>
        <taxon>Nitrosococcus</taxon>
    </lineage>
</organism>
<evidence type="ECO:0000313" key="2">
    <source>
        <dbReference type="EMBL" id="ADE16242.1"/>
    </source>
</evidence>
<dbReference type="Gene3D" id="1.10.760.10">
    <property type="entry name" value="Cytochrome c-like domain"/>
    <property type="match status" value="1"/>
</dbReference>
<dbReference type="Pfam" id="PF09098">
    <property type="entry name" value="Dehyd-heme_bind"/>
    <property type="match status" value="1"/>
</dbReference>
<name>D5BZZ5_NITHN</name>
<dbReference type="KEGG" id="nhl:Nhal_3191"/>
<protein>
    <recommendedName>
        <fullName evidence="1">Quinohemoprotein amine dehydrogenase alpha subunit haem binding domain-containing protein</fullName>
    </recommendedName>
</protein>
<dbReference type="OrthoDB" id="9805828at2"/>
<dbReference type="RefSeq" id="WP_013034092.1">
    <property type="nucleotide sequence ID" value="NC_013960.1"/>
</dbReference>
<evidence type="ECO:0000313" key="3">
    <source>
        <dbReference type="Proteomes" id="UP000001844"/>
    </source>
</evidence>
<dbReference type="EMBL" id="CP001798">
    <property type="protein sequence ID" value="ADE16242.1"/>
    <property type="molecule type" value="Genomic_DNA"/>
</dbReference>
<dbReference type="HOGENOM" id="CLU_135693_2_0_6"/>
<dbReference type="GO" id="GO:0020037">
    <property type="term" value="F:heme binding"/>
    <property type="evidence" value="ECO:0007669"/>
    <property type="project" value="InterPro"/>
</dbReference>
<dbReference type="InterPro" id="IPR015182">
    <property type="entry name" value="QH-AmDH_asu_heme-bd_dom"/>
</dbReference>
<dbReference type="SUPFAM" id="SSF46626">
    <property type="entry name" value="Cytochrome c"/>
    <property type="match status" value="1"/>
</dbReference>
<keyword evidence="3" id="KW-1185">Reference proteome</keyword>
<proteinExistence type="predicted"/>
<reference evidence="3" key="1">
    <citation type="submission" date="2010-04" db="EMBL/GenBank/DDBJ databases">
        <title>Complete genome sequence of Nitrosococcus halophilus Nc4, a salt-adapted, aerobic obligate ammonia-oxidizing sulfur purple bacterium.</title>
        <authorList>
            <consortium name="US DOE Joint Genome Institute"/>
            <person name="Campbell M.A."/>
            <person name="Malfatti S.A."/>
            <person name="Chain P.S.G."/>
            <person name="Heidelberg J.F."/>
            <person name="Ward B.B."/>
            <person name="Klotz M.G."/>
        </authorList>
    </citation>
    <scope>NUCLEOTIDE SEQUENCE [LARGE SCALE GENOMIC DNA]</scope>
    <source>
        <strain evidence="3">Nc4</strain>
    </source>
</reference>
<dbReference type="InterPro" id="IPR036909">
    <property type="entry name" value="Cyt_c-like_dom_sf"/>
</dbReference>
<accession>D5BZZ5</accession>
<dbReference type="AlphaFoldDB" id="D5BZZ5"/>
<dbReference type="eggNOG" id="ENOG5032WB7">
    <property type="taxonomic scope" value="Bacteria"/>
</dbReference>
<evidence type="ECO:0000259" key="1">
    <source>
        <dbReference type="Pfam" id="PF09098"/>
    </source>
</evidence>